<dbReference type="InterPro" id="IPR052728">
    <property type="entry name" value="O2_lipid_transport_reg"/>
</dbReference>
<dbReference type="AlphaFoldDB" id="A0A7R9JAL8"/>
<keyword evidence="2" id="KW-0472">Membrane</keyword>
<keyword evidence="2" id="KW-1133">Transmembrane helix</keyword>
<feature type="transmembrane region" description="Helical" evidence="2">
    <location>
        <begin position="506"/>
        <end position="526"/>
    </location>
</feature>
<feature type="region of interest" description="Disordered" evidence="1">
    <location>
        <begin position="127"/>
        <end position="146"/>
    </location>
</feature>
<reference evidence="4" key="1">
    <citation type="submission" date="2020-11" db="EMBL/GenBank/DDBJ databases">
        <authorList>
            <person name="Tran Van P."/>
        </authorList>
    </citation>
    <scope>NUCLEOTIDE SEQUENCE</scope>
</reference>
<gene>
    <name evidence="4" type="ORF">TCMB3V08_LOCUS8363</name>
</gene>
<sequence>MASLVLTDSSQLTALKSYQTKLCISTPIHMICKNMCLAAVTSDSQNLAEDATGRYTTGFFFGNNFWLGSASLCESLGVRDPRNTSLPSPFLLGFYKLRVELGLVAEISPNVELEEVNPHLRGGRVEKYLGKTTPSSPDRDSNHDLPFLSSRAQHDKRIRNLHIGLCLPYSCNSEDAQLLLELSSLVGNELRTVAVSNVRSPHHSFNMWEDTTFWILVGFSSFIAVMLVIGTGYDLYLEHKSTHSFSNNISYEIARIGQPAINKAECLDPAKGLTVTTNNNNISNEMKESNGNIAIYNRSICNEVLPPQNIEDTPQLSIWSEVVLSFSVRLNLKTICDQTVGEDTIPTIHGLRSISMAWVILGHTCIVAFKYSDNMEYRGLVEKEFLFQTISNGAFSVDTFFFISGVLVSFLYFRTVAKIDVTKLTMSTGVLSNFMQFLGLLGYRFLRLTVPYMFVLGVAEVSMKWFYFNSVFEPPTLDHINCPNYWWRNLLYINTLFPVEDMCMVWSWYLANDTQFFILGAVLLILAVSHFRIAAFTLLTFLLSSWFTTGVIAYHNKHMPSMDPLALFDKIYDKPWTRLGPYLIGMSVGWILYKTNCKITMNKLVVTIGWLTSTSLFLLLIYGLYDAHLHPITAAAYSSLSHSAWALSLSWIVVACSTGYGGYVDKLLSLSILYPFSRVTYCAYLVHPIVIRVMAMKMDSPLHLSKDIVMILFLGQAVASYILAFVVSITYEAPIVSLLKICSPKKKKRSYPVAQ</sequence>
<feature type="transmembrane region" description="Helical" evidence="2">
    <location>
        <begin position="213"/>
        <end position="236"/>
    </location>
</feature>
<organism evidence="4">
    <name type="scientific">Timema californicum</name>
    <name type="common">California timema</name>
    <name type="synonym">Walking stick</name>
    <dbReference type="NCBI Taxonomy" id="61474"/>
    <lineage>
        <taxon>Eukaryota</taxon>
        <taxon>Metazoa</taxon>
        <taxon>Ecdysozoa</taxon>
        <taxon>Arthropoda</taxon>
        <taxon>Hexapoda</taxon>
        <taxon>Insecta</taxon>
        <taxon>Pterygota</taxon>
        <taxon>Neoptera</taxon>
        <taxon>Polyneoptera</taxon>
        <taxon>Phasmatodea</taxon>
        <taxon>Timematodea</taxon>
        <taxon>Timematoidea</taxon>
        <taxon>Timematidae</taxon>
        <taxon>Timema</taxon>
    </lineage>
</organism>
<keyword evidence="2" id="KW-0812">Transmembrane</keyword>
<dbReference type="InterPro" id="IPR006621">
    <property type="entry name" value="Nose-resist-to-fluoxetine_N"/>
</dbReference>
<dbReference type="InterPro" id="IPR002656">
    <property type="entry name" value="Acyl_transf_3_dom"/>
</dbReference>
<feature type="transmembrane region" description="Helical" evidence="2">
    <location>
        <begin position="392"/>
        <end position="413"/>
    </location>
</feature>
<evidence type="ECO:0000256" key="1">
    <source>
        <dbReference type="SAM" id="MobiDB-lite"/>
    </source>
</evidence>
<evidence type="ECO:0000259" key="3">
    <source>
        <dbReference type="SMART" id="SM00703"/>
    </source>
</evidence>
<feature type="transmembrane region" description="Helical" evidence="2">
    <location>
        <begin position="605"/>
        <end position="625"/>
    </location>
</feature>
<feature type="domain" description="Nose resistant-to-fluoxetine protein N-terminal" evidence="3">
    <location>
        <begin position="33"/>
        <end position="200"/>
    </location>
</feature>
<feature type="transmembrane region" description="Helical" evidence="2">
    <location>
        <begin position="533"/>
        <end position="555"/>
    </location>
</feature>
<feature type="transmembrane region" description="Helical" evidence="2">
    <location>
        <begin position="708"/>
        <end position="739"/>
    </location>
</feature>
<proteinExistence type="predicted"/>
<dbReference type="PANTHER" id="PTHR11161">
    <property type="entry name" value="O-ACYLTRANSFERASE"/>
    <property type="match status" value="1"/>
</dbReference>
<feature type="transmembrane region" description="Helical" evidence="2">
    <location>
        <begin position="645"/>
        <end position="664"/>
    </location>
</feature>
<evidence type="ECO:0000256" key="2">
    <source>
        <dbReference type="SAM" id="Phobius"/>
    </source>
</evidence>
<dbReference type="SMART" id="SM00703">
    <property type="entry name" value="NRF"/>
    <property type="match status" value="1"/>
</dbReference>
<accession>A0A7R9JAL8</accession>
<name>A0A7R9JAL8_TIMCA</name>
<protein>
    <submittedName>
        <fullName evidence="4">(California timema) hypothetical protein</fullName>
    </submittedName>
</protein>
<dbReference type="EMBL" id="OE183555">
    <property type="protein sequence ID" value="CAD7575780.1"/>
    <property type="molecule type" value="Genomic_DNA"/>
</dbReference>
<dbReference type="Pfam" id="PF01757">
    <property type="entry name" value="Acyl_transf_3"/>
    <property type="match status" value="1"/>
</dbReference>
<feature type="transmembrane region" description="Helical" evidence="2">
    <location>
        <begin position="575"/>
        <end position="593"/>
    </location>
</feature>
<dbReference type="PANTHER" id="PTHR11161:SF72">
    <property type="entry name" value="FI21449P1"/>
    <property type="match status" value="1"/>
</dbReference>
<feature type="transmembrane region" description="Helical" evidence="2">
    <location>
        <begin position="676"/>
        <end position="696"/>
    </location>
</feature>
<evidence type="ECO:0000313" key="4">
    <source>
        <dbReference type="EMBL" id="CAD7575780.1"/>
    </source>
</evidence>
<dbReference type="Pfam" id="PF20146">
    <property type="entry name" value="NRF"/>
    <property type="match status" value="1"/>
</dbReference>
<dbReference type="GO" id="GO:0016747">
    <property type="term" value="F:acyltransferase activity, transferring groups other than amino-acyl groups"/>
    <property type="evidence" value="ECO:0007669"/>
    <property type="project" value="InterPro"/>
</dbReference>